<dbReference type="GO" id="GO:0005886">
    <property type="term" value="C:plasma membrane"/>
    <property type="evidence" value="ECO:0007669"/>
    <property type="project" value="UniProtKB-SubCell"/>
</dbReference>
<dbReference type="RefSeq" id="WP_132088420.1">
    <property type="nucleotide sequence ID" value="NZ_JANKAQ010000001.1"/>
</dbReference>
<evidence type="ECO:0000256" key="1">
    <source>
        <dbReference type="ARBA" id="ARBA00004651"/>
    </source>
</evidence>
<name>A0A4R2LJX9_9FIRM</name>
<evidence type="ECO:0000256" key="4">
    <source>
        <dbReference type="ARBA" id="ARBA00022519"/>
    </source>
</evidence>
<dbReference type="GO" id="GO:0022857">
    <property type="term" value="F:transmembrane transporter activity"/>
    <property type="evidence" value="ECO:0007669"/>
    <property type="project" value="InterPro"/>
</dbReference>
<keyword evidence="2" id="KW-0813">Transport</keyword>
<comment type="subcellular location">
    <subcellularLocation>
        <location evidence="1">Cell membrane</location>
        <topology evidence="1">Multi-pass membrane protein</topology>
    </subcellularLocation>
</comment>
<keyword evidence="7 8" id="KW-0472">Membrane</keyword>
<organism evidence="9 10">
    <name type="scientific">Frisingicoccus caecimuris</name>
    <dbReference type="NCBI Taxonomy" id="1796636"/>
    <lineage>
        <taxon>Bacteria</taxon>
        <taxon>Bacillati</taxon>
        <taxon>Bacillota</taxon>
        <taxon>Clostridia</taxon>
        <taxon>Lachnospirales</taxon>
        <taxon>Lachnospiraceae</taxon>
        <taxon>Frisingicoccus</taxon>
    </lineage>
</organism>
<evidence type="ECO:0000313" key="10">
    <source>
        <dbReference type="Proteomes" id="UP000295711"/>
    </source>
</evidence>
<dbReference type="AlphaFoldDB" id="A0A4R2LJX9"/>
<keyword evidence="5 8" id="KW-0812">Transmembrane</keyword>
<feature type="transmembrane region" description="Helical" evidence="8">
    <location>
        <begin position="126"/>
        <end position="145"/>
    </location>
</feature>
<feature type="transmembrane region" description="Helical" evidence="8">
    <location>
        <begin position="297"/>
        <end position="316"/>
    </location>
</feature>
<dbReference type="Pfam" id="PF02653">
    <property type="entry name" value="BPD_transp_2"/>
    <property type="match status" value="1"/>
</dbReference>
<accession>A0A4R2LJX9</accession>
<evidence type="ECO:0000256" key="5">
    <source>
        <dbReference type="ARBA" id="ARBA00022692"/>
    </source>
</evidence>
<feature type="transmembrane region" description="Helical" evidence="8">
    <location>
        <begin position="56"/>
        <end position="86"/>
    </location>
</feature>
<keyword evidence="4" id="KW-0997">Cell inner membrane</keyword>
<keyword evidence="10" id="KW-1185">Reference proteome</keyword>
<evidence type="ECO:0000256" key="8">
    <source>
        <dbReference type="SAM" id="Phobius"/>
    </source>
</evidence>
<keyword evidence="3" id="KW-1003">Cell membrane</keyword>
<feature type="transmembrane region" description="Helical" evidence="8">
    <location>
        <begin position="217"/>
        <end position="238"/>
    </location>
</feature>
<dbReference type="PANTHER" id="PTHR32196">
    <property type="entry name" value="ABC TRANSPORTER PERMEASE PROTEIN YPHD-RELATED-RELATED"/>
    <property type="match status" value="1"/>
</dbReference>
<feature type="transmembrane region" description="Helical" evidence="8">
    <location>
        <begin position="271"/>
        <end position="291"/>
    </location>
</feature>
<dbReference type="OrthoDB" id="9813906at2"/>
<dbReference type="NCBIfam" id="NF007252">
    <property type="entry name" value="PRK09699.1"/>
    <property type="match status" value="1"/>
</dbReference>
<dbReference type="InterPro" id="IPR001851">
    <property type="entry name" value="ABC_transp_permease"/>
</dbReference>
<dbReference type="EMBL" id="SLXA01000002">
    <property type="protein sequence ID" value="TCO85732.1"/>
    <property type="molecule type" value="Genomic_DNA"/>
</dbReference>
<dbReference type="Proteomes" id="UP000295711">
    <property type="component" value="Unassembled WGS sequence"/>
</dbReference>
<evidence type="ECO:0000256" key="2">
    <source>
        <dbReference type="ARBA" id="ARBA00022448"/>
    </source>
</evidence>
<keyword evidence="6 8" id="KW-1133">Transmembrane helix</keyword>
<feature type="transmembrane region" description="Helical" evidence="8">
    <location>
        <begin position="92"/>
        <end position="114"/>
    </location>
</feature>
<protein>
    <submittedName>
        <fullName evidence="9">Allose ABC transporter membrane protein</fullName>
    </submittedName>
</protein>
<feature type="transmembrane region" description="Helical" evidence="8">
    <location>
        <begin position="165"/>
        <end position="185"/>
    </location>
</feature>
<sequence length="320" mass="33065">MSENNAKKKMSFGEAWQKFGTIGIFVLLLVILAVIRPSSVFSASSVPQILKQSSVNILLALGEFFAILIAGIDLSVGSVAALTGLFTAKMMIVGVPVPLAILAGILIGTGFGFINGMLVNKTGLHPFIITLGTQSIFRGITLVLSNSRSVYGFPVSFTSLMSGSVVGIPIPVIIALIAAVILWFVTTKCKVGRNIYALGGNIDAAWYSGINVNLHRLIVFMISGTCAGLAGVVLLGRVGAAEPAAGTGFETYAIAASIIGGTSFMGGKGKIPGVVVGGLIIGLINYAMTALTLPSTYQQIVMGALIIIAVTIDTVVGRKS</sequence>
<feature type="transmembrane region" description="Helical" evidence="8">
    <location>
        <begin position="15"/>
        <end position="35"/>
    </location>
</feature>
<gene>
    <name evidence="9" type="ORF">EV212_10247</name>
</gene>
<evidence type="ECO:0000256" key="3">
    <source>
        <dbReference type="ARBA" id="ARBA00022475"/>
    </source>
</evidence>
<comment type="caution">
    <text evidence="9">The sequence shown here is derived from an EMBL/GenBank/DDBJ whole genome shotgun (WGS) entry which is preliminary data.</text>
</comment>
<evidence type="ECO:0000313" key="9">
    <source>
        <dbReference type="EMBL" id="TCO85732.1"/>
    </source>
</evidence>
<reference evidence="9 10" key="1">
    <citation type="submission" date="2019-03" db="EMBL/GenBank/DDBJ databases">
        <title>Genomic Encyclopedia of Type Strains, Phase IV (KMG-IV): sequencing the most valuable type-strain genomes for metagenomic binning, comparative biology and taxonomic classification.</title>
        <authorList>
            <person name="Goeker M."/>
        </authorList>
    </citation>
    <scope>NUCLEOTIDE SEQUENCE [LARGE SCALE GENOMIC DNA]</scope>
    <source>
        <strain evidence="9 10">DSM 28559</strain>
    </source>
</reference>
<proteinExistence type="predicted"/>
<evidence type="ECO:0000256" key="7">
    <source>
        <dbReference type="ARBA" id="ARBA00023136"/>
    </source>
</evidence>
<dbReference type="CDD" id="cd06579">
    <property type="entry name" value="TM_PBP1_transp_AraH_like"/>
    <property type="match status" value="1"/>
</dbReference>
<dbReference type="PANTHER" id="PTHR32196:SF21">
    <property type="entry name" value="ABC TRANSPORTER PERMEASE PROTEIN YPHD-RELATED"/>
    <property type="match status" value="1"/>
</dbReference>
<evidence type="ECO:0000256" key="6">
    <source>
        <dbReference type="ARBA" id="ARBA00022989"/>
    </source>
</evidence>